<name>A0A3M8CWZ2_9BACL</name>
<proteinExistence type="inferred from homology"/>
<sequence length="785" mass="89178">MGIMATLMTMRSRLPISQATKSIDRTINFWRSSAVRVMRSLPLLGIQSVPRIIRIMKIAFQCRFLYNYQTIGVGISTGAEGEEHVRTGVIKQLQSFLREKDHVWSGHIWQCKPYHQEFHYVARIGPAKQAGKKQAPSLVTKRQRKSPPYEVTSIESGTQIVFSYPLGYRAALILTNSDLTLEKADGSYLHQLFYQLYWEGIVQERENELAKMIGGIRAITSSLDIDQLLQEILDNAIEVIPAADTGILAMYDPEADRLVNRAAVGMNDNVLRYRLKVGEAIVGKTFADGQPRIFFTREEMTQAMSNIDKENLHYLLSSYDFSHVKGIISIPISVGEKPIGAMIIHQNHTEGTLTERDVHLLKGFAGQAAVVIENARLFAQLKGQNQYLSKRNEVHETLTRLSLENKGMEAIVAALDKIIGVPLLFVDFLEGNWHSRQHTMLPLFTMDEIARLFSHREAPVIVRVSGQDPYEYHVTPIVVGHVFLGCLIAILDKPLEELGRIALEQGGAVLALELVKKQSLTDVYYKKTHEFFRELVESNDPDLMQMGGEEWGMRLADFMTVFVFSLRHSHDLRQLEAEVHRLIARIKRKLETNRLLIFGYHNKVTLLAMLSSKEEVDKLCQKVADVVGEWAESEGLPLCAGVGTAGQGIGAIKKSHDEAQKALQYIAERQHRGMLRYEELGINRLFLHQPAEEMISFLEEMFTPLRTEKARQNDLEQTLLKFMATNSSAVRTAEQLHIHINTLYKRLKKIEQLLGLSFEKPEDVLKIQMACHLRETFVNQIKEEV</sequence>
<evidence type="ECO:0000256" key="1">
    <source>
        <dbReference type="ARBA" id="ARBA00006754"/>
    </source>
</evidence>
<comment type="similarity">
    <text evidence="1">Belongs to the CdaR family.</text>
</comment>
<accession>A0A3M8CWZ2</accession>
<organism evidence="3 4">
    <name type="scientific">Brevibacillus nitrificans</name>
    <dbReference type="NCBI Taxonomy" id="651560"/>
    <lineage>
        <taxon>Bacteria</taxon>
        <taxon>Bacillati</taxon>
        <taxon>Bacillota</taxon>
        <taxon>Bacilli</taxon>
        <taxon>Bacillales</taxon>
        <taxon>Paenibacillaceae</taxon>
        <taxon>Brevibacillus</taxon>
    </lineage>
</organism>
<dbReference type="InterPro" id="IPR042070">
    <property type="entry name" value="PucR_C-HTH_sf"/>
</dbReference>
<dbReference type="Gene3D" id="3.30.450.40">
    <property type="match status" value="1"/>
</dbReference>
<dbReference type="InterPro" id="IPR041522">
    <property type="entry name" value="CdaR_GGDEF"/>
</dbReference>
<dbReference type="InterPro" id="IPR025736">
    <property type="entry name" value="PucR_C-HTH_dom"/>
</dbReference>
<evidence type="ECO:0000313" key="4">
    <source>
        <dbReference type="Proteomes" id="UP000269573"/>
    </source>
</evidence>
<evidence type="ECO:0000313" key="3">
    <source>
        <dbReference type="EMBL" id="RNB80356.1"/>
    </source>
</evidence>
<dbReference type="Proteomes" id="UP000269573">
    <property type="component" value="Unassembled WGS sequence"/>
</dbReference>
<comment type="caution">
    <text evidence="3">The sequence shown here is derived from an EMBL/GenBank/DDBJ whole genome shotgun (WGS) entry which is preliminary data.</text>
</comment>
<dbReference type="EMBL" id="RHHU01000017">
    <property type="protein sequence ID" value="RNB80356.1"/>
    <property type="molecule type" value="Genomic_DNA"/>
</dbReference>
<dbReference type="PANTHER" id="PTHR33744:SF1">
    <property type="entry name" value="DNA-BINDING TRANSCRIPTIONAL ACTIVATOR ADER"/>
    <property type="match status" value="1"/>
</dbReference>
<gene>
    <name evidence="3" type="ORF">EDM59_23695</name>
</gene>
<dbReference type="InterPro" id="IPR003018">
    <property type="entry name" value="GAF"/>
</dbReference>
<keyword evidence="4" id="KW-1185">Reference proteome</keyword>
<evidence type="ECO:0000259" key="2">
    <source>
        <dbReference type="SMART" id="SM00065"/>
    </source>
</evidence>
<dbReference type="Pfam" id="PF13185">
    <property type="entry name" value="GAF_2"/>
    <property type="match status" value="1"/>
</dbReference>
<dbReference type="PANTHER" id="PTHR33744">
    <property type="entry name" value="CARBOHYDRATE DIACID REGULATOR"/>
    <property type="match status" value="1"/>
</dbReference>
<protein>
    <submittedName>
        <fullName evidence="3">GAF domain-containing protein</fullName>
    </submittedName>
</protein>
<dbReference type="AlphaFoldDB" id="A0A3M8CWZ2"/>
<dbReference type="SUPFAM" id="SSF55781">
    <property type="entry name" value="GAF domain-like"/>
    <property type="match status" value="1"/>
</dbReference>
<dbReference type="Pfam" id="PF17853">
    <property type="entry name" value="GGDEF_2"/>
    <property type="match status" value="1"/>
</dbReference>
<dbReference type="InterPro" id="IPR051448">
    <property type="entry name" value="CdaR-like_regulators"/>
</dbReference>
<reference evidence="3 4" key="1">
    <citation type="submission" date="2018-10" db="EMBL/GenBank/DDBJ databases">
        <title>Phylogenomics of Brevibacillus.</title>
        <authorList>
            <person name="Dunlap C."/>
        </authorList>
    </citation>
    <scope>NUCLEOTIDE SEQUENCE [LARGE SCALE GENOMIC DNA]</scope>
    <source>
        <strain evidence="3 4">JCM 15774</strain>
    </source>
</reference>
<dbReference type="SMART" id="SM00065">
    <property type="entry name" value="GAF"/>
    <property type="match status" value="1"/>
</dbReference>
<feature type="domain" description="GAF" evidence="2">
    <location>
        <begin position="224"/>
        <end position="382"/>
    </location>
</feature>
<dbReference type="Pfam" id="PF13556">
    <property type="entry name" value="HTH_30"/>
    <property type="match status" value="1"/>
</dbReference>
<dbReference type="Gene3D" id="1.10.10.2840">
    <property type="entry name" value="PucR C-terminal helix-turn-helix domain"/>
    <property type="match status" value="1"/>
</dbReference>
<dbReference type="InterPro" id="IPR029016">
    <property type="entry name" value="GAF-like_dom_sf"/>
</dbReference>